<keyword evidence="4" id="KW-0255">Endonuclease</keyword>
<dbReference type="SUPFAM" id="SSF54786">
    <property type="entry name" value="YcfA/nrd intein domain"/>
    <property type="match status" value="1"/>
</dbReference>
<keyword evidence="3" id="KW-0540">Nuclease</keyword>
<evidence type="ECO:0000256" key="7">
    <source>
        <dbReference type="ARBA" id="ARBA00023016"/>
    </source>
</evidence>
<gene>
    <name evidence="8" type="ORF">EGI31_00675</name>
</gene>
<dbReference type="InterPro" id="IPR038570">
    <property type="entry name" value="HicA_sf"/>
</dbReference>
<keyword evidence="2" id="KW-1277">Toxin-antitoxin system</keyword>
<dbReference type="GO" id="GO:0016787">
    <property type="term" value="F:hydrolase activity"/>
    <property type="evidence" value="ECO:0007669"/>
    <property type="project" value="UniProtKB-KW"/>
</dbReference>
<comment type="caution">
    <text evidence="8">The sequence shown here is derived from an EMBL/GenBank/DDBJ whole genome shotgun (WGS) entry which is preliminary data.</text>
</comment>
<evidence type="ECO:0000313" key="8">
    <source>
        <dbReference type="EMBL" id="MCP9761450.1"/>
    </source>
</evidence>
<dbReference type="Proteomes" id="UP001204144">
    <property type="component" value="Unassembled WGS sequence"/>
</dbReference>
<reference evidence="8 9" key="1">
    <citation type="submission" date="2018-11" db="EMBL/GenBank/DDBJ databases">
        <title>Novel bacteria species description.</title>
        <authorList>
            <person name="Han J.-H."/>
        </authorList>
    </citation>
    <scope>NUCLEOTIDE SEQUENCE [LARGE SCALE GENOMIC DNA]</scope>
    <source>
        <strain evidence="8 9">KCTC23259</strain>
    </source>
</reference>
<dbReference type="Gene3D" id="3.30.920.30">
    <property type="entry name" value="Hypothetical protein"/>
    <property type="match status" value="1"/>
</dbReference>
<evidence type="ECO:0000256" key="6">
    <source>
        <dbReference type="ARBA" id="ARBA00022884"/>
    </source>
</evidence>
<protein>
    <submittedName>
        <fullName evidence="8">Type II toxin-antitoxin system HicA family toxin</fullName>
    </submittedName>
</protein>
<comment type="similarity">
    <text evidence="1">Belongs to the HicA mRNA interferase family.</text>
</comment>
<dbReference type="GO" id="GO:0003729">
    <property type="term" value="F:mRNA binding"/>
    <property type="evidence" value="ECO:0007669"/>
    <property type="project" value="InterPro"/>
</dbReference>
<keyword evidence="5" id="KW-0378">Hydrolase</keyword>
<dbReference type="InterPro" id="IPR012933">
    <property type="entry name" value="HicA_mRNA_interferase"/>
</dbReference>
<evidence type="ECO:0000313" key="9">
    <source>
        <dbReference type="Proteomes" id="UP001204144"/>
    </source>
</evidence>
<dbReference type="RefSeq" id="WP_255035187.1">
    <property type="nucleotide sequence ID" value="NZ_RJUF01000001.1"/>
</dbReference>
<evidence type="ECO:0000256" key="1">
    <source>
        <dbReference type="ARBA" id="ARBA00006620"/>
    </source>
</evidence>
<dbReference type="Pfam" id="PF07927">
    <property type="entry name" value="HicA_toxin"/>
    <property type="match status" value="1"/>
</dbReference>
<dbReference type="EMBL" id="RJUF01000001">
    <property type="protein sequence ID" value="MCP9761450.1"/>
    <property type="molecule type" value="Genomic_DNA"/>
</dbReference>
<evidence type="ECO:0000256" key="3">
    <source>
        <dbReference type="ARBA" id="ARBA00022722"/>
    </source>
</evidence>
<keyword evidence="9" id="KW-1185">Reference proteome</keyword>
<keyword evidence="7" id="KW-0346">Stress response</keyword>
<evidence type="ECO:0000256" key="2">
    <source>
        <dbReference type="ARBA" id="ARBA00022649"/>
    </source>
</evidence>
<name>A0AAE3GZE1_9BACT</name>
<sequence length="78" mass="8869">MLLKNITGQELIKKLKPFGYVVIRQTGSHIRIQTEQGGKHSETIPNHNPIKIGTLKAILKNIANHHEIEVEELVRQLI</sequence>
<evidence type="ECO:0000256" key="5">
    <source>
        <dbReference type="ARBA" id="ARBA00022801"/>
    </source>
</evidence>
<organism evidence="8 9">
    <name type="scientific">Lacihabitans soyangensis</name>
    <dbReference type="NCBI Taxonomy" id="869394"/>
    <lineage>
        <taxon>Bacteria</taxon>
        <taxon>Pseudomonadati</taxon>
        <taxon>Bacteroidota</taxon>
        <taxon>Cytophagia</taxon>
        <taxon>Cytophagales</taxon>
        <taxon>Leadbetterellaceae</taxon>
        <taxon>Lacihabitans</taxon>
    </lineage>
</organism>
<accession>A0AAE3GZE1</accession>
<dbReference type="AlphaFoldDB" id="A0AAE3GZE1"/>
<proteinExistence type="inferred from homology"/>
<evidence type="ECO:0000256" key="4">
    <source>
        <dbReference type="ARBA" id="ARBA00022759"/>
    </source>
</evidence>
<keyword evidence="6" id="KW-0694">RNA-binding</keyword>
<dbReference type="GO" id="GO:0004519">
    <property type="term" value="F:endonuclease activity"/>
    <property type="evidence" value="ECO:0007669"/>
    <property type="project" value="UniProtKB-KW"/>
</dbReference>